<evidence type="ECO:0000256" key="4">
    <source>
        <dbReference type="ARBA" id="ARBA00022989"/>
    </source>
</evidence>
<accession>A0ABW4Z5T1</accession>
<dbReference type="SUPFAM" id="SSF103473">
    <property type="entry name" value="MFS general substrate transporter"/>
    <property type="match status" value="1"/>
</dbReference>
<keyword evidence="4 6" id="KW-1133">Transmembrane helix</keyword>
<gene>
    <name evidence="7" type="ORF">ACFSW8_00370</name>
</gene>
<evidence type="ECO:0000313" key="8">
    <source>
        <dbReference type="Proteomes" id="UP001597389"/>
    </source>
</evidence>
<comment type="subcellular location">
    <subcellularLocation>
        <location evidence="1">Membrane</location>
        <topology evidence="1">Multi-pass membrane protein</topology>
    </subcellularLocation>
</comment>
<dbReference type="CDD" id="cd17347">
    <property type="entry name" value="MFS_SLC15A1_2_like"/>
    <property type="match status" value="1"/>
</dbReference>
<feature type="transmembrane region" description="Helical" evidence="6">
    <location>
        <begin position="342"/>
        <end position="367"/>
    </location>
</feature>
<feature type="transmembrane region" description="Helical" evidence="6">
    <location>
        <begin position="232"/>
        <end position="250"/>
    </location>
</feature>
<reference evidence="8" key="1">
    <citation type="journal article" date="2019" name="Int. J. Syst. Evol. Microbiol.">
        <title>The Global Catalogue of Microorganisms (GCM) 10K type strain sequencing project: providing services to taxonomists for standard genome sequencing and annotation.</title>
        <authorList>
            <consortium name="The Broad Institute Genomics Platform"/>
            <consortium name="The Broad Institute Genome Sequencing Center for Infectious Disease"/>
            <person name="Wu L."/>
            <person name="Ma J."/>
        </authorList>
    </citation>
    <scope>NUCLEOTIDE SEQUENCE [LARGE SCALE GENOMIC DNA]</scope>
    <source>
        <strain evidence="8">CCUG 57942</strain>
    </source>
</reference>
<evidence type="ECO:0000256" key="1">
    <source>
        <dbReference type="ARBA" id="ARBA00004141"/>
    </source>
</evidence>
<feature type="transmembrane region" description="Helical" evidence="6">
    <location>
        <begin position="65"/>
        <end position="82"/>
    </location>
</feature>
<feature type="transmembrane region" description="Helical" evidence="6">
    <location>
        <begin position="159"/>
        <end position="180"/>
    </location>
</feature>
<feature type="transmembrane region" description="Helical" evidence="6">
    <location>
        <begin position="118"/>
        <end position="138"/>
    </location>
</feature>
<name>A0ABW4Z5T1_9BACT</name>
<dbReference type="Gene3D" id="3.30.700.10">
    <property type="entry name" value="Glycoprotein, Type 4 Pilin"/>
    <property type="match status" value="1"/>
</dbReference>
<feature type="transmembrane region" description="Helical" evidence="6">
    <location>
        <begin position="313"/>
        <end position="330"/>
    </location>
</feature>
<comment type="similarity">
    <text evidence="2">Belongs to the major facilitator superfamily. Proton-dependent oligopeptide transporter (POT/PTR) (TC 2.A.17) family.</text>
</comment>
<dbReference type="PROSITE" id="PS01022">
    <property type="entry name" value="PTR2_1"/>
    <property type="match status" value="1"/>
</dbReference>
<proteinExistence type="inferred from homology"/>
<dbReference type="Pfam" id="PF00854">
    <property type="entry name" value="PTR2"/>
    <property type="match status" value="2"/>
</dbReference>
<feature type="transmembrane region" description="Helical" evidence="6">
    <location>
        <begin position="284"/>
        <end position="301"/>
    </location>
</feature>
<keyword evidence="8" id="KW-1185">Reference proteome</keyword>
<feature type="transmembrane region" description="Helical" evidence="6">
    <location>
        <begin position="186"/>
        <end position="205"/>
    </location>
</feature>
<feature type="transmembrane region" description="Helical" evidence="6">
    <location>
        <begin position="379"/>
        <end position="401"/>
    </location>
</feature>
<feature type="transmembrane region" description="Helical" evidence="6">
    <location>
        <begin position="94"/>
        <end position="112"/>
    </location>
</feature>
<dbReference type="PANTHER" id="PTHR11654">
    <property type="entry name" value="OLIGOPEPTIDE TRANSPORTER-RELATED"/>
    <property type="match status" value="1"/>
</dbReference>
<dbReference type="InterPro" id="IPR000109">
    <property type="entry name" value="POT_fam"/>
</dbReference>
<organism evidence="7 8">
    <name type="scientific">Rubritalea tangerina</name>
    <dbReference type="NCBI Taxonomy" id="430798"/>
    <lineage>
        <taxon>Bacteria</taxon>
        <taxon>Pseudomonadati</taxon>
        <taxon>Verrucomicrobiota</taxon>
        <taxon>Verrucomicrobiia</taxon>
        <taxon>Verrucomicrobiales</taxon>
        <taxon>Rubritaleaceae</taxon>
        <taxon>Rubritalea</taxon>
    </lineage>
</organism>
<keyword evidence="3 6" id="KW-0812">Transmembrane</keyword>
<evidence type="ECO:0000256" key="5">
    <source>
        <dbReference type="ARBA" id="ARBA00023136"/>
    </source>
</evidence>
<keyword evidence="5 6" id="KW-0472">Membrane</keyword>
<dbReference type="EMBL" id="JBHUJB010000005">
    <property type="protein sequence ID" value="MFD2157346.1"/>
    <property type="molecule type" value="Genomic_DNA"/>
</dbReference>
<feature type="transmembrane region" description="Helical" evidence="6">
    <location>
        <begin position="600"/>
        <end position="620"/>
    </location>
</feature>
<evidence type="ECO:0000256" key="2">
    <source>
        <dbReference type="ARBA" id="ARBA00005982"/>
    </source>
</evidence>
<dbReference type="Proteomes" id="UP001597389">
    <property type="component" value="Unassembled WGS sequence"/>
</dbReference>
<evidence type="ECO:0000256" key="6">
    <source>
        <dbReference type="SAM" id="Phobius"/>
    </source>
</evidence>
<dbReference type="Gene3D" id="1.20.1250.20">
    <property type="entry name" value="MFS general substrate transporter like domains"/>
    <property type="match status" value="2"/>
</dbReference>
<dbReference type="InterPro" id="IPR036259">
    <property type="entry name" value="MFS_trans_sf"/>
</dbReference>
<protein>
    <submittedName>
        <fullName evidence="7">MFS transporter</fullName>
    </submittedName>
</protein>
<evidence type="ECO:0000256" key="3">
    <source>
        <dbReference type="ARBA" id="ARBA00022692"/>
    </source>
</evidence>
<comment type="caution">
    <text evidence="7">The sequence shown here is derived from an EMBL/GenBank/DDBJ whole genome shotgun (WGS) entry which is preliminary data.</text>
</comment>
<dbReference type="InterPro" id="IPR018456">
    <property type="entry name" value="PTR2_symporter_CS"/>
</dbReference>
<evidence type="ECO:0000313" key="7">
    <source>
        <dbReference type="EMBL" id="MFD2157346.1"/>
    </source>
</evidence>
<feature type="transmembrane region" description="Helical" evidence="6">
    <location>
        <begin position="28"/>
        <end position="45"/>
    </location>
</feature>
<sequence>MARTTASETDKMPSGIPYIIGNEAAERFSFYGMKAALVIFMTQYLHLMGKTAGDPMSSAKANENAHWFVLAIYVTPLFGAIISDRFLGKYKTIIWLSLVYCAGHGALALMGLAGPAVWWLLAGLGLIAIGGGGIKPCVSAHVGDQFGINNQHLLTKVFNWFYFSINLGAALSNIFIPWTLERYGPHWAFGIPGLLMALATFLFWLGRNEFVHIPPAGKTFTQEFLSAEGLKTVAKLCSIFFFIPIFWALFDQTASSWVFQAIDMERSLFGLEILPSQVQAANPFLILILIPIFTYIIYPTIDKVWKLTPLRKIGIGLFITVFAFGTSALIQEWIDAGQRPNIIWQILAYALLTSAEIMVSIVCLEFAYTQAPKSMKSMIMSIFLLTVALGNGITALVNLYIQTPSPLAKAASQAHSAIKQNKAETSPHHQSWQSLVYPGHDGKLGTDDDITTHFTNKAVIKKRDVPAEAALTQATTRIESAVLSNNGTLPQTDAGNQLLAEIKDPWGNPLTYRLMNGDTFRITSMGPDKKALTKWDTGIVVKYAPKSQDSSTEETKPTWLDKRKAELGVTNQSDHSFFPESDFEKHFIAGGIYKLEGANYFWFFTGLMFATAVIFVPVAMRFKTKEHSPN</sequence>
<dbReference type="RefSeq" id="WP_377091292.1">
    <property type="nucleotide sequence ID" value="NZ_JBHSJL010000014.1"/>
</dbReference>